<feature type="non-terminal residue" evidence="2">
    <location>
        <position position="1"/>
    </location>
</feature>
<gene>
    <name evidence="2" type="ORF">BGZ65_000397</name>
</gene>
<name>A0A9P6MAB6_9FUNG</name>
<reference evidence="2" key="1">
    <citation type="journal article" date="2020" name="Fungal Divers.">
        <title>Resolving the Mortierellaceae phylogeny through synthesis of multi-gene phylogenetics and phylogenomics.</title>
        <authorList>
            <person name="Vandepol N."/>
            <person name="Liber J."/>
            <person name="Desiro A."/>
            <person name="Na H."/>
            <person name="Kennedy M."/>
            <person name="Barry K."/>
            <person name="Grigoriev I.V."/>
            <person name="Miller A.N."/>
            <person name="O'Donnell K."/>
            <person name="Stajich J.E."/>
            <person name="Bonito G."/>
        </authorList>
    </citation>
    <scope>NUCLEOTIDE SEQUENCE</scope>
    <source>
        <strain evidence="2">MES-2147</strain>
    </source>
</reference>
<dbReference type="OrthoDB" id="2409461at2759"/>
<evidence type="ECO:0000313" key="3">
    <source>
        <dbReference type="Proteomes" id="UP000749646"/>
    </source>
</evidence>
<evidence type="ECO:0000256" key="1">
    <source>
        <dbReference type="SAM" id="MobiDB-lite"/>
    </source>
</evidence>
<comment type="caution">
    <text evidence="2">The sequence shown here is derived from an EMBL/GenBank/DDBJ whole genome shotgun (WGS) entry which is preliminary data.</text>
</comment>
<accession>A0A9P6MAB6</accession>
<feature type="region of interest" description="Disordered" evidence="1">
    <location>
        <begin position="211"/>
        <end position="272"/>
    </location>
</feature>
<protein>
    <submittedName>
        <fullName evidence="2">Uncharacterized protein</fullName>
    </submittedName>
</protein>
<sequence>VTYLNIKEGIQPLQLSEYNKKRKAKAMALDFAVAQGMVTENIAERKCARVRASRSREAAPSTRPHLRPHRPQRQLYDNLCLCTVCRCFNLYWNGSITASGTPAPTFTSETDVPFDVSTARPTTTIMGYKLCEPFKQLQIQAAAANLPLFIRNGDPLKPDATVLKSAMEVAYVEIKAPRTHALSYKVKLFKMEYVAVLNVWTEVASDHAGQHQRRTLHADPSSSLPEELLPDDARPQPVNVTPSKRPFFTAHRSPRASTGQADERVASNGSRKGTAARFPFTPVIRISFLNQQAVFDEVQENVVHLGVLVTVNQFENHGQWIDKLFSLDTLENEAWK</sequence>
<proteinExistence type="predicted"/>
<dbReference type="AlphaFoldDB" id="A0A9P6MAB6"/>
<evidence type="ECO:0000313" key="2">
    <source>
        <dbReference type="EMBL" id="KAF9984434.1"/>
    </source>
</evidence>
<keyword evidence="3" id="KW-1185">Reference proteome</keyword>
<dbReference type="Proteomes" id="UP000749646">
    <property type="component" value="Unassembled WGS sequence"/>
</dbReference>
<dbReference type="EMBL" id="JAAAHW010003386">
    <property type="protein sequence ID" value="KAF9984434.1"/>
    <property type="molecule type" value="Genomic_DNA"/>
</dbReference>
<organism evidence="2 3">
    <name type="scientific">Modicella reniformis</name>
    <dbReference type="NCBI Taxonomy" id="1440133"/>
    <lineage>
        <taxon>Eukaryota</taxon>
        <taxon>Fungi</taxon>
        <taxon>Fungi incertae sedis</taxon>
        <taxon>Mucoromycota</taxon>
        <taxon>Mortierellomycotina</taxon>
        <taxon>Mortierellomycetes</taxon>
        <taxon>Mortierellales</taxon>
        <taxon>Mortierellaceae</taxon>
        <taxon>Modicella</taxon>
    </lineage>
</organism>